<evidence type="ECO:0000256" key="4">
    <source>
        <dbReference type="ARBA" id="ARBA00024732"/>
    </source>
</evidence>
<evidence type="ECO:0000256" key="1">
    <source>
        <dbReference type="ARBA" id="ARBA00004821"/>
    </source>
</evidence>
<keyword evidence="2 5" id="KW-0808">Transferase</keyword>
<evidence type="ECO:0000256" key="7">
    <source>
        <dbReference type="PIRSR" id="PIRSR016262-2"/>
    </source>
</evidence>
<dbReference type="GO" id="GO:0009249">
    <property type="term" value="P:protein lipoylation"/>
    <property type="evidence" value="ECO:0007669"/>
    <property type="project" value="InterPro"/>
</dbReference>
<dbReference type="RefSeq" id="WP_135764273.1">
    <property type="nucleotide sequence ID" value="NZ_RQHV01000045.1"/>
</dbReference>
<comment type="caution">
    <text evidence="10">The sequence shown here is derived from an EMBL/GenBank/DDBJ whole genome shotgun (WGS) entry which is preliminary data.</text>
</comment>
<dbReference type="PIRSF" id="PIRSF016262">
    <property type="entry name" value="LPLase"/>
    <property type="match status" value="1"/>
</dbReference>
<feature type="binding site" evidence="7">
    <location>
        <begin position="78"/>
        <end position="85"/>
    </location>
    <ligand>
        <name>substrate</name>
    </ligand>
</feature>
<dbReference type="SUPFAM" id="SSF55681">
    <property type="entry name" value="Class II aaRS and biotin synthetases"/>
    <property type="match status" value="1"/>
</dbReference>
<keyword evidence="3 5" id="KW-0012">Acyltransferase</keyword>
<dbReference type="EC" id="2.3.1.181" evidence="5"/>
<comment type="catalytic activity">
    <reaction evidence="5">
        <text>octanoyl-[ACP] + L-lysyl-[protein] = N(6)-octanoyl-L-lysyl-[protein] + holo-[ACP] + H(+)</text>
        <dbReference type="Rhea" id="RHEA:17665"/>
        <dbReference type="Rhea" id="RHEA-COMP:9636"/>
        <dbReference type="Rhea" id="RHEA-COMP:9685"/>
        <dbReference type="Rhea" id="RHEA-COMP:9752"/>
        <dbReference type="Rhea" id="RHEA-COMP:9928"/>
        <dbReference type="ChEBI" id="CHEBI:15378"/>
        <dbReference type="ChEBI" id="CHEBI:29969"/>
        <dbReference type="ChEBI" id="CHEBI:64479"/>
        <dbReference type="ChEBI" id="CHEBI:78463"/>
        <dbReference type="ChEBI" id="CHEBI:78809"/>
        <dbReference type="EC" id="2.3.1.181"/>
    </reaction>
</comment>
<dbReference type="UniPathway" id="UPA00538">
    <property type="reaction ID" value="UER00592"/>
</dbReference>
<protein>
    <recommendedName>
        <fullName evidence="5">Octanoyltransferase</fullName>
        <ecNumber evidence="5">2.3.1.181</ecNumber>
    </recommendedName>
</protein>
<feature type="binding site" evidence="7">
    <location>
        <begin position="162"/>
        <end position="164"/>
    </location>
    <ligand>
        <name>substrate</name>
    </ligand>
</feature>
<evidence type="ECO:0000256" key="6">
    <source>
        <dbReference type="PIRSR" id="PIRSR016262-1"/>
    </source>
</evidence>
<dbReference type="PANTHER" id="PTHR10993">
    <property type="entry name" value="OCTANOYLTRANSFERASE"/>
    <property type="match status" value="1"/>
</dbReference>
<keyword evidence="11" id="KW-1185">Reference proteome</keyword>
<reference evidence="10" key="1">
    <citation type="journal article" date="2019" name="PLoS Negl. Trop. Dis.">
        <title>Revisiting the worldwide diversity of Leptospira species in the environment.</title>
        <authorList>
            <person name="Vincent A.T."/>
            <person name="Schiettekatte O."/>
            <person name="Bourhy P."/>
            <person name="Veyrier F.J."/>
            <person name="Picardeau M."/>
        </authorList>
    </citation>
    <scope>NUCLEOTIDE SEQUENCE [LARGE SCALE GENOMIC DNA]</scope>
    <source>
        <strain evidence="10">201400974</strain>
    </source>
</reference>
<evidence type="ECO:0000313" key="11">
    <source>
        <dbReference type="Proteomes" id="UP000298264"/>
    </source>
</evidence>
<dbReference type="Proteomes" id="UP000298264">
    <property type="component" value="Unassembled WGS sequence"/>
</dbReference>
<evidence type="ECO:0000256" key="3">
    <source>
        <dbReference type="ARBA" id="ARBA00023315"/>
    </source>
</evidence>
<dbReference type="EMBL" id="RQHV01000045">
    <property type="protein sequence ID" value="TGN10209.1"/>
    <property type="molecule type" value="Genomic_DNA"/>
</dbReference>
<evidence type="ECO:0000256" key="8">
    <source>
        <dbReference type="PIRSR" id="PIRSR016262-3"/>
    </source>
</evidence>
<feature type="domain" description="BPL/LPL catalytic" evidence="9">
    <location>
        <begin position="33"/>
        <end position="218"/>
    </location>
</feature>
<sequence>MTKFLHSSKFPSFYLSKPISYRRYLSYQEVARNERKESVLFLEHSPSLTGGVSAKAENLLVTEESLAGMGVELIRIQRGGDFTAHEPGQIVGYPHIDLKKREIRLGDYLQKMTYSIRNAVLEIWNLELVENRDAPGLYLADSPEKKMVSIGVFAKSYFTSFGFALNGVNDLSTFRLINPCGISASNMVSLSGLGKVRDWEREKLRFAGAFLFHLDGLLG</sequence>
<dbReference type="Gene3D" id="3.30.930.10">
    <property type="entry name" value="Bira Bifunctional Protein, Domain 2"/>
    <property type="match status" value="1"/>
</dbReference>
<dbReference type="PROSITE" id="PS51733">
    <property type="entry name" value="BPL_LPL_CATALYTIC"/>
    <property type="match status" value="1"/>
</dbReference>
<evidence type="ECO:0000256" key="5">
    <source>
        <dbReference type="PIRNR" id="PIRNR016262"/>
    </source>
</evidence>
<gene>
    <name evidence="10" type="primary">lipB</name>
    <name evidence="10" type="ORF">EHS11_10000</name>
</gene>
<dbReference type="NCBIfam" id="TIGR00214">
    <property type="entry name" value="lipB"/>
    <property type="match status" value="1"/>
</dbReference>
<accession>A0A4R9LQN4</accession>
<dbReference type="PROSITE" id="PS01313">
    <property type="entry name" value="LIPB"/>
    <property type="match status" value="1"/>
</dbReference>
<dbReference type="InterPro" id="IPR020605">
    <property type="entry name" value="Octanoyltransferase_CS"/>
</dbReference>
<evidence type="ECO:0000313" key="10">
    <source>
        <dbReference type="EMBL" id="TGN10209.1"/>
    </source>
</evidence>
<name>A0A4R9LQN4_9LEPT</name>
<evidence type="ECO:0000256" key="2">
    <source>
        <dbReference type="ARBA" id="ARBA00022679"/>
    </source>
</evidence>
<dbReference type="GO" id="GO:0033819">
    <property type="term" value="F:lipoyl(octanoyl) transferase activity"/>
    <property type="evidence" value="ECO:0007669"/>
    <property type="project" value="UniProtKB-EC"/>
</dbReference>
<comment type="function">
    <text evidence="4 5">Catalyzes the transfer of endogenously produced octanoic acid from octanoyl-acyl-carrier-protein onto the lipoyl domains of lipoate-dependent enzymes. Lipoyl-ACP can also act as a substrate although octanoyl-ACP is likely to be the physiological substrate.</text>
</comment>
<feature type="active site" description="Acyl-thioester intermediate" evidence="6">
    <location>
        <position position="180"/>
    </location>
</feature>
<organism evidence="10 11">
    <name type="scientific">Leptospira ilyithenensis</name>
    <dbReference type="NCBI Taxonomy" id="2484901"/>
    <lineage>
        <taxon>Bacteria</taxon>
        <taxon>Pseudomonadati</taxon>
        <taxon>Spirochaetota</taxon>
        <taxon>Spirochaetia</taxon>
        <taxon>Leptospirales</taxon>
        <taxon>Leptospiraceae</taxon>
        <taxon>Leptospira</taxon>
    </lineage>
</organism>
<dbReference type="InterPro" id="IPR045864">
    <property type="entry name" value="aa-tRNA-synth_II/BPL/LPL"/>
</dbReference>
<proteinExistence type="inferred from homology"/>
<comment type="similarity">
    <text evidence="5">Belongs to the LipB family.</text>
</comment>
<dbReference type="OrthoDB" id="9787061at2"/>
<dbReference type="Pfam" id="PF21948">
    <property type="entry name" value="LplA-B_cat"/>
    <property type="match status" value="1"/>
</dbReference>
<dbReference type="InterPro" id="IPR004143">
    <property type="entry name" value="BPL_LPL_catalytic"/>
</dbReference>
<feature type="binding site" evidence="7">
    <location>
        <begin position="149"/>
        <end position="151"/>
    </location>
    <ligand>
        <name>substrate</name>
    </ligand>
</feature>
<comment type="pathway">
    <text evidence="1 5">Protein modification; protein lipoylation via endogenous pathway; protein N(6)-(lipoyl)lysine from octanoyl-[acyl-carrier-protein]: step 1/2.</text>
</comment>
<dbReference type="InterPro" id="IPR000544">
    <property type="entry name" value="Octanoyltransferase"/>
</dbReference>
<evidence type="ECO:0000259" key="9">
    <source>
        <dbReference type="PROSITE" id="PS51733"/>
    </source>
</evidence>
<dbReference type="PANTHER" id="PTHR10993:SF7">
    <property type="entry name" value="LIPOYLTRANSFERASE 2, MITOCHONDRIAL-RELATED"/>
    <property type="match status" value="1"/>
</dbReference>
<feature type="site" description="Lowers pKa of active site Cys" evidence="8">
    <location>
        <position position="146"/>
    </location>
</feature>
<dbReference type="AlphaFoldDB" id="A0A4R9LQN4"/>